<sequence>MLAATWKLDVSIIQNIASFQVAANKWDQESFGHIDRRKYTLMARIHGIERGNESSSMSAFSVMEKSLKQEFDEVLQQEESLWFQRSRSEWIFDGDRNRKYYHRITKSKHRRNMCNMIKLEDRQWCSTPSLIHEGVVRYFKGVFSSSPVTHWDIHNRFTPLTAMEMRSFISSFLKESVDEHGAQLNLDSCLGLANRETDLLIRTSNMGFDSVVDAIFDRDKLLSEQKVILDPIHAEEDVPTHEHTEGVLLELKKP</sequence>
<dbReference type="Proteomes" id="UP001472677">
    <property type="component" value="Unassembled WGS sequence"/>
</dbReference>
<proteinExistence type="predicted"/>
<reference evidence="1 2" key="1">
    <citation type="journal article" date="2024" name="G3 (Bethesda)">
        <title>Genome assembly of Hibiscus sabdariffa L. provides insights into metabolisms of medicinal natural products.</title>
        <authorList>
            <person name="Kim T."/>
        </authorList>
    </citation>
    <scope>NUCLEOTIDE SEQUENCE [LARGE SCALE GENOMIC DNA]</scope>
    <source>
        <strain evidence="1">TK-2024</strain>
        <tissue evidence="1">Old leaves</tissue>
    </source>
</reference>
<organism evidence="1 2">
    <name type="scientific">Hibiscus sabdariffa</name>
    <name type="common">roselle</name>
    <dbReference type="NCBI Taxonomy" id="183260"/>
    <lineage>
        <taxon>Eukaryota</taxon>
        <taxon>Viridiplantae</taxon>
        <taxon>Streptophyta</taxon>
        <taxon>Embryophyta</taxon>
        <taxon>Tracheophyta</taxon>
        <taxon>Spermatophyta</taxon>
        <taxon>Magnoliopsida</taxon>
        <taxon>eudicotyledons</taxon>
        <taxon>Gunneridae</taxon>
        <taxon>Pentapetalae</taxon>
        <taxon>rosids</taxon>
        <taxon>malvids</taxon>
        <taxon>Malvales</taxon>
        <taxon>Malvaceae</taxon>
        <taxon>Malvoideae</taxon>
        <taxon>Hibiscus</taxon>
    </lineage>
</organism>
<protein>
    <submittedName>
        <fullName evidence="1">Uncharacterized protein</fullName>
    </submittedName>
</protein>
<evidence type="ECO:0000313" key="2">
    <source>
        <dbReference type="Proteomes" id="UP001472677"/>
    </source>
</evidence>
<evidence type="ECO:0000313" key="1">
    <source>
        <dbReference type="EMBL" id="KAK8563890.1"/>
    </source>
</evidence>
<gene>
    <name evidence="1" type="ORF">V6N12_036025</name>
</gene>
<name>A0ABR2EPF2_9ROSI</name>
<accession>A0ABR2EPF2</accession>
<dbReference type="EMBL" id="JBBPBM010000011">
    <property type="protein sequence ID" value="KAK8563890.1"/>
    <property type="molecule type" value="Genomic_DNA"/>
</dbReference>
<keyword evidence="2" id="KW-1185">Reference proteome</keyword>
<comment type="caution">
    <text evidence="1">The sequence shown here is derived from an EMBL/GenBank/DDBJ whole genome shotgun (WGS) entry which is preliminary data.</text>
</comment>